<dbReference type="RefSeq" id="WP_386728584.1">
    <property type="nucleotide sequence ID" value="NZ_JBHSTP010000001.1"/>
</dbReference>
<dbReference type="Proteomes" id="UP001596306">
    <property type="component" value="Unassembled WGS sequence"/>
</dbReference>
<sequence>MIELGGELPRESCSRAECRSEAIWRIDWRNPRIHSAERRKTWLACDEHIGFLRDFLSAREFPLDVTPLDSTASAPSRGDGP</sequence>
<evidence type="ECO:0000313" key="2">
    <source>
        <dbReference type="Proteomes" id="UP001596306"/>
    </source>
</evidence>
<name>A0ABW1VDL2_9MICO</name>
<keyword evidence="2" id="KW-1185">Reference proteome</keyword>
<gene>
    <name evidence="1" type="ORF">ACFQB0_05565</name>
</gene>
<comment type="caution">
    <text evidence="1">The sequence shown here is derived from an EMBL/GenBank/DDBJ whole genome shotgun (WGS) entry which is preliminary data.</text>
</comment>
<proteinExistence type="predicted"/>
<evidence type="ECO:0008006" key="3">
    <source>
        <dbReference type="Google" id="ProtNLM"/>
    </source>
</evidence>
<accession>A0ABW1VDL2</accession>
<reference evidence="2" key="1">
    <citation type="journal article" date="2019" name="Int. J. Syst. Evol. Microbiol.">
        <title>The Global Catalogue of Microorganisms (GCM) 10K type strain sequencing project: providing services to taxonomists for standard genome sequencing and annotation.</title>
        <authorList>
            <consortium name="The Broad Institute Genomics Platform"/>
            <consortium name="The Broad Institute Genome Sequencing Center for Infectious Disease"/>
            <person name="Wu L."/>
            <person name="Ma J."/>
        </authorList>
    </citation>
    <scope>NUCLEOTIDE SEQUENCE [LARGE SCALE GENOMIC DNA]</scope>
    <source>
        <strain evidence="2">CCUG 43304</strain>
    </source>
</reference>
<dbReference type="EMBL" id="JBHSTP010000001">
    <property type="protein sequence ID" value="MFC6355572.1"/>
    <property type="molecule type" value="Genomic_DNA"/>
</dbReference>
<protein>
    <recommendedName>
        <fullName evidence="3">Acetone carboxylase</fullName>
    </recommendedName>
</protein>
<organism evidence="1 2">
    <name type="scientific">Luethyella okanaganae</name>
    <dbReference type="NCBI Taxonomy" id="69372"/>
    <lineage>
        <taxon>Bacteria</taxon>
        <taxon>Bacillati</taxon>
        <taxon>Actinomycetota</taxon>
        <taxon>Actinomycetes</taxon>
        <taxon>Micrococcales</taxon>
        <taxon>Microbacteriaceae</taxon>
        <taxon>Luethyella</taxon>
    </lineage>
</organism>
<evidence type="ECO:0000313" key="1">
    <source>
        <dbReference type="EMBL" id="MFC6355572.1"/>
    </source>
</evidence>